<protein>
    <recommendedName>
        <fullName evidence="4">Methylamine utilization protein MauE</fullName>
    </recommendedName>
</protein>
<gene>
    <name evidence="10" type="ORF">APY04_3151</name>
</gene>
<dbReference type="EMBL" id="LMTR01000089">
    <property type="protein sequence ID" value="KWT64679.1"/>
    <property type="molecule type" value="Genomic_DNA"/>
</dbReference>
<accession>A0A120CTI2</accession>
<evidence type="ECO:0000256" key="5">
    <source>
        <dbReference type="ARBA" id="ARBA00022692"/>
    </source>
</evidence>
<dbReference type="Pfam" id="PF07291">
    <property type="entry name" value="MauE"/>
    <property type="match status" value="1"/>
</dbReference>
<keyword evidence="7 8" id="KW-0472">Membrane</keyword>
<dbReference type="UniPathway" id="UPA00895"/>
<comment type="caution">
    <text evidence="10">The sequence shown here is derived from an EMBL/GenBank/DDBJ whole genome shotgun (WGS) entry which is preliminary data.</text>
</comment>
<keyword evidence="11" id="KW-1185">Reference proteome</keyword>
<evidence type="ECO:0000256" key="4">
    <source>
        <dbReference type="ARBA" id="ARBA00019078"/>
    </source>
</evidence>
<reference evidence="10 11" key="1">
    <citation type="submission" date="2015-10" db="EMBL/GenBank/DDBJ databases">
        <title>Transcriptomic analysis of a linuron degrading triple-species bacterial consortium.</title>
        <authorList>
            <person name="Albers P."/>
        </authorList>
    </citation>
    <scope>NUCLEOTIDE SEQUENCE [LARGE SCALE GENOMIC DNA]</scope>
    <source>
        <strain evidence="10 11">WDL6</strain>
    </source>
</reference>
<evidence type="ECO:0000313" key="11">
    <source>
        <dbReference type="Proteomes" id="UP000059074"/>
    </source>
</evidence>
<sequence length="183" mass="19432">MWFLTDPLVTIFLRAFLALLFAGAAYSKLRHQEEFFGVVRNFRLMPEWIAAPFAAVLPWVELAVAVGLLVNPAVPYAAAAAGGLLLLFALAIGINVARGRKAIDCGCFRNGYRQHLSWMLVLRNVVLGGGALVLAGVADITRAATLFDITTGVMAAGVAMTLYLTAGLLGGVANIAKSNGHLY</sequence>
<evidence type="ECO:0000259" key="9">
    <source>
        <dbReference type="Pfam" id="PF07291"/>
    </source>
</evidence>
<feature type="transmembrane region" description="Helical" evidence="8">
    <location>
        <begin position="149"/>
        <end position="176"/>
    </location>
</feature>
<feature type="domain" description="Methylamine utilisation protein MauE" evidence="9">
    <location>
        <begin position="9"/>
        <end position="134"/>
    </location>
</feature>
<proteinExistence type="predicted"/>
<evidence type="ECO:0000313" key="10">
    <source>
        <dbReference type="EMBL" id="KWT64679.1"/>
    </source>
</evidence>
<evidence type="ECO:0000256" key="6">
    <source>
        <dbReference type="ARBA" id="ARBA00022989"/>
    </source>
</evidence>
<dbReference type="OrthoDB" id="4462029at2"/>
<dbReference type="STRING" id="121290.APY04_3151"/>
<feature type="transmembrane region" description="Helical" evidence="8">
    <location>
        <begin position="48"/>
        <end position="70"/>
    </location>
</feature>
<evidence type="ECO:0000256" key="2">
    <source>
        <dbReference type="ARBA" id="ARBA00004141"/>
    </source>
</evidence>
<dbReference type="InterPro" id="IPR009908">
    <property type="entry name" value="Methylamine_util_MauE"/>
</dbReference>
<comment type="pathway">
    <text evidence="3">One-carbon metabolism; methylamine degradation.</text>
</comment>
<dbReference type="PATRIC" id="fig|121290.4.peg.3609"/>
<evidence type="ECO:0000256" key="8">
    <source>
        <dbReference type="SAM" id="Phobius"/>
    </source>
</evidence>
<keyword evidence="5 8" id="KW-0812">Transmembrane</keyword>
<comment type="function">
    <text evidence="1">May be specifically involved in the processing, transport, and/or maturation of the MADH beta-subunit.</text>
</comment>
<dbReference type="RefSeq" id="WP_068464343.1">
    <property type="nucleotide sequence ID" value="NZ_LMTR01000089.1"/>
</dbReference>
<dbReference type="Proteomes" id="UP000059074">
    <property type="component" value="Unassembled WGS sequence"/>
</dbReference>
<name>A0A120CTI2_HYPSL</name>
<evidence type="ECO:0000256" key="7">
    <source>
        <dbReference type="ARBA" id="ARBA00023136"/>
    </source>
</evidence>
<dbReference type="GO" id="GO:0016020">
    <property type="term" value="C:membrane"/>
    <property type="evidence" value="ECO:0007669"/>
    <property type="project" value="UniProtKB-SubCell"/>
</dbReference>
<feature type="transmembrane region" description="Helical" evidence="8">
    <location>
        <begin position="6"/>
        <end position="27"/>
    </location>
</feature>
<dbReference type="GO" id="GO:0030416">
    <property type="term" value="P:methylamine metabolic process"/>
    <property type="evidence" value="ECO:0007669"/>
    <property type="project" value="InterPro"/>
</dbReference>
<feature type="transmembrane region" description="Helical" evidence="8">
    <location>
        <begin position="118"/>
        <end position="137"/>
    </location>
</feature>
<keyword evidence="6 8" id="KW-1133">Transmembrane helix</keyword>
<feature type="transmembrane region" description="Helical" evidence="8">
    <location>
        <begin position="76"/>
        <end position="97"/>
    </location>
</feature>
<evidence type="ECO:0000256" key="3">
    <source>
        <dbReference type="ARBA" id="ARBA00004856"/>
    </source>
</evidence>
<organism evidence="10 11">
    <name type="scientific">Hyphomicrobium sulfonivorans</name>
    <dbReference type="NCBI Taxonomy" id="121290"/>
    <lineage>
        <taxon>Bacteria</taxon>
        <taxon>Pseudomonadati</taxon>
        <taxon>Pseudomonadota</taxon>
        <taxon>Alphaproteobacteria</taxon>
        <taxon>Hyphomicrobiales</taxon>
        <taxon>Hyphomicrobiaceae</taxon>
        <taxon>Hyphomicrobium</taxon>
    </lineage>
</organism>
<evidence type="ECO:0000256" key="1">
    <source>
        <dbReference type="ARBA" id="ARBA00003475"/>
    </source>
</evidence>
<dbReference type="AlphaFoldDB" id="A0A120CTI2"/>
<comment type="subcellular location">
    <subcellularLocation>
        <location evidence="2">Membrane</location>
        <topology evidence="2">Multi-pass membrane protein</topology>
    </subcellularLocation>
</comment>